<proteinExistence type="predicted"/>
<dbReference type="Proteomes" id="UP000675163">
    <property type="component" value="Unassembled WGS sequence"/>
</dbReference>
<dbReference type="Gene3D" id="1.10.10.10">
    <property type="entry name" value="Winged helix-like DNA-binding domain superfamily/Winged helix DNA-binding domain"/>
    <property type="match status" value="1"/>
</dbReference>
<gene>
    <name evidence="6" type="ORF">JOF28_001880</name>
</gene>
<dbReference type="InterPro" id="IPR036388">
    <property type="entry name" value="WH-like_DNA-bd_sf"/>
</dbReference>
<dbReference type="GO" id="GO:0043531">
    <property type="term" value="F:ADP binding"/>
    <property type="evidence" value="ECO:0007669"/>
    <property type="project" value="InterPro"/>
</dbReference>
<dbReference type="PANTHER" id="PTHR44688">
    <property type="entry name" value="DNA-BINDING TRANSCRIPTIONAL ACTIVATOR DEVR_DOSR"/>
    <property type="match status" value="1"/>
</dbReference>
<dbReference type="PANTHER" id="PTHR44688:SF16">
    <property type="entry name" value="DNA-BINDING TRANSCRIPTIONAL ACTIVATOR DEVR_DOSR"/>
    <property type="match status" value="1"/>
</dbReference>
<dbReference type="Pfam" id="PF00126">
    <property type="entry name" value="HTH_1"/>
    <property type="match status" value="1"/>
</dbReference>
<dbReference type="Gene3D" id="3.40.50.300">
    <property type="entry name" value="P-loop containing nucleotide triphosphate hydrolases"/>
    <property type="match status" value="1"/>
</dbReference>
<dbReference type="GO" id="GO:0003700">
    <property type="term" value="F:DNA-binding transcription factor activity"/>
    <property type="evidence" value="ECO:0007669"/>
    <property type="project" value="InterPro"/>
</dbReference>
<sequence>MVDTRSTHFFPVHRYAVLARPDLVNRALHGDPALIVLRGGGGSGKSVIAAQIAAAFVARDPHHTDAVWVPFEENDAGSDGVWQRIFDTIHEARLFTPDSLAERIVTGGVSHVDPHTAARALTEHARKLFLVLDDIHTVLDGPGALDIIRALESTSALTILVTTRQTHPELLSPAARLSIPIAELTGVDLALTRPEVDELVRLRAPQLPASERAGIAEQVYRSSKGWPLAAQALIVERNDQGQAGVGSPQGPSRPSAFIRNLVTRLLDSSAPEVQQVVCVSALFDEVSAPALAAILQMPPEFVADTLEAGLEASFAHWVDDHGTRWYRHHDLLRVELAARAAALLTPQQLQAVHARAAHAFRDVRVQFAVVSAVKSEQWDLVSELLVRRVTSAAIVRRRPQLWLSDIPASVRERYPVIETFALLEEYAYPSNRAGRAINGLKILAGRPLAVESESVGITGAVAAGLRMVAGRLVGNESLALRMVERVRITLGTLTDDDIKTYGGPLQLALTHSAITLLHAGQFAEAERMVQPLRTDSTLMLHAARAHALALITWSAAWRGDMPAAHTLISEAQDTQVPVGWDSAYIGTGYRIAAALSALETGDADTAAQHLEALAPHFETIEHWPYLVVLDALITETRLGPNEALHRLTTNITRRRNATTLFGATHQVLQELKARLQWQSGQPLSPRKRLLGDGIESVFTELRRGEPLIAGAIAAGLERQEIVANQPRRRAEYLLLQAECARRVDDLDGARTAAQRAANLMQEYALTLPMRVIPRDAAEALARLVPELPAEFSLQSSVREIVPLTPAEHRTFIAVVEHGSTAAAAAALFVSPATTKSQLKQVYRKLGARSRAEAIRNAGEAGLLNVDPESDASAQ</sequence>
<comment type="caution">
    <text evidence="6">The sequence shown here is derived from an EMBL/GenBank/DDBJ whole genome shotgun (WGS) entry which is preliminary data.</text>
</comment>
<dbReference type="InterPro" id="IPR003593">
    <property type="entry name" value="AAA+_ATPase"/>
</dbReference>
<evidence type="ECO:0000256" key="1">
    <source>
        <dbReference type="ARBA" id="ARBA00023015"/>
    </source>
</evidence>
<dbReference type="RefSeq" id="WP_209705523.1">
    <property type="nucleotide sequence ID" value="NZ_JAFIDA010000001.1"/>
</dbReference>
<evidence type="ECO:0000259" key="4">
    <source>
        <dbReference type="SMART" id="SM00382"/>
    </source>
</evidence>
<evidence type="ECO:0000313" key="7">
    <source>
        <dbReference type="Proteomes" id="UP000675163"/>
    </source>
</evidence>
<feature type="domain" description="AAA+ ATPase" evidence="4">
    <location>
        <begin position="31"/>
        <end position="185"/>
    </location>
</feature>
<dbReference type="InterPro" id="IPR002182">
    <property type="entry name" value="NB-ARC"/>
</dbReference>
<dbReference type="EMBL" id="JAFIDA010000001">
    <property type="protein sequence ID" value="MBP1326648.1"/>
    <property type="molecule type" value="Genomic_DNA"/>
</dbReference>
<protein>
    <submittedName>
        <fullName evidence="6">LuxR family maltose regulon positive regulatory protein</fullName>
    </submittedName>
</protein>
<evidence type="ECO:0000313" key="6">
    <source>
        <dbReference type="EMBL" id="MBP1326648.1"/>
    </source>
</evidence>
<keyword evidence="3" id="KW-0804">Transcription</keyword>
<dbReference type="AlphaFoldDB" id="A0A940PNY4"/>
<dbReference type="SUPFAM" id="SSF46894">
    <property type="entry name" value="C-terminal effector domain of the bipartite response regulators"/>
    <property type="match status" value="1"/>
</dbReference>
<accession>A0A940PNY4</accession>
<keyword evidence="2" id="KW-0238">DNA-binding</keyword>
<evidence type="ECO:0000259" key="5">
    <source>
        <dbReference type="SMART" id="SM00421"/>
    </source>
</evidence>
<dbReference type="InterPro" id="IPR000792">
    <property type="entry name" value="Tscrpt_reg_LuxR_C"/>
</dbReference>
<keyword evidence="1" id="KW-0805">Transcription regulation</keyword>
<dbReference type="InterPro" id="IPR016032">
    <property type="entry name" value="Sig_transdc_resp-reg_C-effctor"/>
</dbReference>
<organism evidence="6 7">
    <name type="scientific">Leucobacter exalbidus</name>
    <dbReference type="NCBI Taxonomy" id="662960"/>
    <lineage>
        <taxon>Bacteria</taxon>
        <taxon>Bacillati</taxon>
        <taxon>Actinomycetota</taxon>
        <taxon>Actinomycetes</taxon>
        <taxon>Micrococcales</taxon>
        <taxon>Microbacteriaceae</taxon>
        <taxon>Leucobacter</taxon>
    </lineage>
</organism>
<dbReference type="SUPFAM" id="SSF52540">
    <property type="entry name" value="P-loop containing nucleoside triphosphate hydrolases"/>
    <property type="match status" value="1"/>
</dbReference>
<evidence type="ECO:0000256" key="3">
    <source>
        <dbReference type="ARBA" id="ARBA00023163"/>
    </source>
</evidence>
<dbReference type="SMART" id="SM00421">
    <property type="entry name" value="HTH_LUXR"/>
    <property type="match status" value="1"/>
</dbReference>
<dbReference type="GO" id="GO:0003677">
    <property type="term" value="F:DNA binding"/>
    <property type="evidence" value="ECO:0007669"/>
    <property type="project" value="UniProtKB-KW"/>
</dbReference>
<dbReference type="InterPro" id="IPR027417">
    <property type="entry name" value="P-loop_NTPase"/>
</dbReference>
<evidence type="ECO:0000256" key="2">
    <source>
        <dbReference type="ARBA" id="ARBA00023125"/>
    </source>
</evidence>
<dbReference type="Pfam" id="PF00931">
    <property type="entry name" value="NB-ARC"/>
    <property type="match status" value="1"/>
</dbReference>
<reference evidence="6" key="1">
    <citation type="submission" date="2021-02" db="EMBL/GenBank/DDBJ databases">
        <title>Sequencing the genomes of 1000 actinobacteria strains.</title>
        <authorList>
            <person name="Klenk H.-P."/>
        </authorList>
    </citation>
    <scope>NUCLEOTIDE SEQUENCE</scope>
    <source>
        <strain evidence="6">DSM 22850</strain>
    </source>
</reference>
<keyword evidence="7" id="KW-1185">Reference proteome</keyword>
<dbReference type="SMART" id="SM00382">
    <property type="entry name" value="AAA"/>
    <property type="match status" value="1"/>
</dbReference>
<name>A0A940PNY4_9MICO</name>
<feature type="domain" description="HTH luxR-type" evidence="5">
    <location>
        <begin position="800"/>
        <end position="857"/>
    </location>
</feature>
<dbReference type="InterPro" id="IPR000847">
    <property type="entry name" value="LysR_HTH_N"/>
</dbReference>